<proteinExistence type="predicted"/>
<keyword evidence="2" id="KW-1185">Reference proteome</keyword>
<sequence>MLIRCASGDVLCHAAAARRRPFIDSSRCRQDSLASPGLPWPWTPSLPPAATAVIAALPAHLAPFLTFPTTCLSVKASCDWRETWIVFIITLTSAGRRSLRWEGGRGLPSTARDRMSAWP</sequence>
<reference evidence="1 2" key="1">
    <citation type="submission" date="2019-05" db="EMBL/GenBank/DDBJ databases">
        <title>Another draft genome of Portunus trituberculatus and its Hox gene families provides insights of decapod evolution.</title>
        <authorList>
            <person name="Jeong J.-H."/>
            <person name="Song I."/>
            <person name="Kim S."/>
            <person name="Choi T."/>
            <person name="Kim D."/>
            <person name="Ryu S."/>
            <person name="Kim W."/>
        </authorList>
    </citation>
    <scope>NUCLEOTIDE SEQUENCE [LARGE SCALE GENOMIC DNA]</scope>
    <source>
        <tissue evidence="1">Muscle</tissue>
    </source>
</reference>
<gene>
    <name evidence="1" type="ORF">E2C01_062296</name>
</gene>
<evidence type="ECO:0000313" key="1">
    <source>
        <dbReference type="EMBL" id="MPC68105.1"/>
    </source>
</evidence>
<organism evidence="1 2">
    <name type="scientific">Portunus trituberculatus</name>
    <name type="common">Swimming crab</name>
    <name type="synonym">Neptunus trituberculatus</name>
    <dbReference type="NCBI Taxonomy" id="210409"/>
    <lineage>
        <taxon>Eukaryota</taxon>
        <taxon>Metazoa</taxon>
        <taxon>Ecdysozoa</taxon>
        <taxon>Arthropoda</taxon>
        <taxon>Crustacea</taxon>
        <taxon>Multicrustacea</taxon>
        <taxon>Malacostraca</taxon>
        <taxon>Eumalacostraca</taxon>
        <taxon>Eucarida</taxon>
        <taxon>Decapoda</taxon>
        <taxon>Pleocyemata</taxon>
        <taxon>Brachyura</taxon>
        <taxon>Eubrachyura</taxon>
        <taxon>Portunoidea</taxon>
        <taxon>Portunidae</taxon>
        <taxon>Portuninae</taxon>
        <taxon>Portunus</taxon>
    </lineage>
</organism>
<dbReference type="Proteomes" id="UP000324222">
    <property type="component" value="Unassembled WGS sequence"/>
</dbReference>
<comment type="caution">
    <text evidence="1">The sequence shown here is derived from an EMBL/GenBank/DDBJ whole genome shotgun (WGS) entry which is preliminary data.</text>
</comment>
<accession>A0A5B7HER6</accession>
<dbReference type="AlphaFoldDB" id="A0A5B7HER6"/>
<dbReference type="EMBL" id="VSRR010027289">
    <property type="protein sequence ID" value="MPC68105.1"/>
    <property type="molecule type" value="Genomic_DNA"/>
</dbReference>
<protein>
    <submittedName>
        <fullName evidence="1">Uncharacterized protein</fullName>
    </submittedName>
</protein>
<name>A0A5B7HER6_PORTR</name>
<evidence type="ECO:0000313" key="2">
    <source>
        <dbReference type="Proteomes" id="UP000324222"/>
    </source>
</evidence>